<sequence length="213" mass="24951">MSLRLYLRRREHREIAELQDIIVSTLYSVLKPPPVLHGGTVIWRVYKSPRFSEDIDLYHESVGLYRRSIESELSALKLNLRKFWETPNAFYISISDGREVRVEATKRNVLDASVEAEFELIDGGYIVVRTLPPDLLLKEKIQAYIDRRKARDLYDVFYLLNYVDPETMREDARKLVELLHEPPGDWAELRVLILRGLPPSFETVKQRILGVVR</sequence>
<keyword evidence="1" id="KW-0808">Transferase</keyword>
<keyword evidence="2" id="KW-1185">Reference proteome</keyword>
<dbReference type="GO" id="GO:0016740">
    <property type="term" value="F:transferase activity"/>
    <property type="evidence" value="ECO:0007669"/>
    <property type="project" value="UniProtKB-KW"/>
</dbReference>
<proteinExistence type="predicted"/>
<protein>
    <submittedName>
        <fullName evidence="1">Nucleotidyl transferase AbiEii/AbiGii toxin family protein</fullName>
    </submittedName>
</protein>
<dbReference type="Pfam" id="PF08843">
    <property type="entry name" value="AbiEii"/>
    <property type="match status" value="1"/>
</dbReference>
<evidence type="ECO:0000313" key="2">
    <source>
        <dbReference type="Proteomes" id="UP000594121"/>
    </source>
</evidence>
<gene>
    <name evidence="1" type="ORF">IG193_08100</name>
</gene>
<dbReference type="RefSeq" id="WP_192818674.1">
    <property type="nucleotide sequence ID" value="NZ_CP062310.1"/>
</dbReference>
<dbReference type="AlphaFoldDB" id="A0A7L9FH87"/>
<name>A0A7L9FH87_9CREN</name>
<dbReference type="EMBL" id="CP062310">
    <property type="protein sequence ID" value="QOJ78702.1"/>
    <property type="molecule type" value="Genomic_DNA"/>
</dbReference>
<dbReference type="InterPro" id="IPR014942">
    <property type="entry name" value="AbiEii"/>
</dbReference>
<dbReference type="GeneID" id="59149850"/>
<dbReference type="Proteomes" id="UP000594121">
    <property type="component" value="Chromosome"/>
</dbReference>
<accession>A0A7L9FH87</accession>
<evidence type="ECO:0000313" key="1">
    <source>
        <dbReference type="EMBL" id="QOJ78702.1"/>
    </source>
</evidence>
<reference evidence="1 2" key="1">
    <citation type="submission" date="2020-10" db="EMBL/GenBank/DDBJ databases">
        <title>Thermofilum lucidum 3507LT sp. nov. a novel member of Thermofilaceae family isolated from Chile hot spring, and proposal of description order Thermofilales.</title>
        <authorList>
            <person name="Zayulina K.S."/>
            <person name="Elcheninov A.G."/>
            <person name="Toshchakov S.V."/>
            <person name="Kublanov I.V."/>
        </authorList>
    </citation>
    <scope>NUCLEOTIDE SEQUENCE [LARGE SCALE GENOMIC DNA]</scope>
    <source>
        <strain evidence="1 2">3507LT</strain>
    </source>
</reference>
<organism evidence="1 2">
    <name type="scientific">Infirmifilum lucidum</name>
    <dbReference type="NCBI Taxonomy" id="2776706"/>
    <lineage>
        <taxon>Archaea</taxon>
        <taxon>Thermoproteota</taxon>
        <taxon>Thermoprotei</taxon>
        <taxon>Thermofilales</taxon>
        <taxon>Thermofilaceae</taxon>
        <taxon>Infirmifilum</taxon>
    </lineage>
</organism>
<dbReference type="Gene3D" id="3.10.450.620">
    <property type="entry name" value="JHP933, nucleotidyltransferase-like core domain"/>
    <property type="match status" value="1"/>
</dbReference>
<dbReference type="InParanoid" id="A0A7L9FH87"/>
<dbReference type="KEGG" id="thel:IG193_08100"/>